<dbReference type="InterPro" id="IPR029063">
    <property type="entry name" value="SAM-dependent_MTases_sf"/>
</dbReference>
<comment type="caution">
    <text evidence="4">The sequence shown here is derived from an EMBL/GenBank/DDBJ whole genome shotgun (WGS) entry which is preliminary data.</text>
</comment>
<gene>
    <name evidence="4" type="primary">tam</name>
    <name evidence="4" type="ORF">Voc01_050620</name>
</gene>
<evidence type="ECO:0000256" key="2">
    <source>
        <dbReference type="ARBA" id="ARBA00022679"/>
    </source>
</evidence>
<evidence type="ECO:0000259" key="3">
    <source>
        <dbReference type="Pfam" id="PF13649"/>
    </source>
</evidence>
<dbReference type="InterPro" id="IPR041698">
    <property type="entry name" value="Methyltransf_25"/>
</dbReference>
<name>A0A8J3ZZ52_9ACTN</name>
<keyword evidence="5" id="KW-1185">Reference proteome</keyword>
<dbReference type="GO" id="GO:0032259">
    <property type="term" value="P:methylation"/>
    <property type="evidence" value="ECO:0007669"/>
    <property type="project" value="UniProtKB-KW"/>
</dbReference>
<dbReference type="EMBL" id="BOPH01000073">
    <property type="protein sequence ID" value="GIJ70145.1"/>
    <property type="molecule type" value="Genomic_DNA"/>
</dbReference>
<dbReference type="InterPro" id="IPR023149">
    <property type="entry name" value="Trans_acon_MeTrfase_C"/>
</dbReference>
<keyword evidence="2" id="KW-0808">Transferase</keyword>
<dbReference type="SUPFAM" id="SSF53335">
    <property type="entry name" value="S-adenosyl-L-methionine-dependent methyltransferases"/>
    <property type="match status" value="1"/>
</dbReference>
<dbReference type="Gene3D" id="1.10.150.290">
    <property type="entry name" value="S-adenosyl-L-methionine-dependent methyltransferases"/>
    <property type="match status" value="1"/>
</dbReference>
<dbReference type="PANTHER" id="PTHR43861:SF1">
    <property type="entry name" value="TRANS-ACONITATE 2-METHYLTRANSFERASE"/>
    <property type="match status" value="1"/>
</dbReference>
<dbReference type="Proteomes" id="UP000635606">
    <property type="component" value="Unassembled WGS sequence"/>
</dbReference>
<dbReference type="CDD" id="cd02440">
    <property type="entry name" value="AdoMet_MTases"/>
    <property type="match status" value="1"/>
</dbReference>
<feature type="domain" description="Methyltransferase" evidence="3">
    <location>
        <begin position="37"/>
        <end position="127"/>
    </location>
</feature>
<evidence type="ECO:0000313" key="5">
    <source>
        <dbReference type="Proteomes" id="UP000635606"/>
    </source>
</evidence>
<dbReference type="GO" id="GO:0030798">
    <property type="term" value="F:trans-aconitate 2-methyltransferase activity"/>
    <property type="evidence" value="ECO:0007669"/>
    <property type="project" value="InterPro"/>
</dbReference>
<proteinExistence type="predicted"/>
<keyword evidence="1" id="KW-0489">Methyltransferase</keyword>
<dbReference type="Gene3D" id="3.40.50.150">
    <property type="entry name" value="Vaccinia Virus protein VP39"/>
    <property type="match status" value="1"/>
</dbReference>
<reference evidence="4" key="1">
    <citation type="submission" date="2021-01" db="EMBL/GenBank/DDBJ databases">
        <title>Whole genome shotgun sequence of Virgisporangium ochraceum NBRC 16418.</title>
        <authorList>
            <person name="Komaki H."/>
            <person name="Tamura T."/>
        </authorList>
    </citation>
    <scope>NUCLEOTIDE SEQUENCE</scope>
    <source>
        <strain evidence="4">NBRC 16418</strain>
    </source>
</reference>
<dbReference type="PANTHER" id="PTHR43861">
    <property type="entry name" value="TRANS-ACONITATE 2-METHYLTRANSFERASE-RELATED"/>
    <property type="match status" value="1"/>
</dbReference>
<dbReference type="RefSeq" id="WP_203930054.1">
    <property type="nucleotide sequence ID" value="NZ_BOPH01000073.1"/>
</dbReference>
<evidence type="ECO:0000313" key="4">
    <source>
        <dbReference type="EMBL" id="GIJ70145.1"/>
    </source>
</evidence>
<dbReference type="AlphaFoldDB" id="A0A8J3ZZ52"/>
<evidence type="ECO:0000256" key="1">
    <source>
        <dbReference type="ARBA" id="ARBA00022603"/>
    </source>
</evidence>
<dbReference type="Pfam" id="PF13649">
    <property type="entry name" value="Methyltransf_25"/>
    <property type="match status" value="1"/>
</dbReference>
<protein>
    <submittedName>
        <fullName evidence="4">Trans-aconitate 2-methyltransferase</fullName>
    </submittedName>
</protein>
<accession>A0A8J3ZZ52</accession>
<organism evidence="4 5">
    <name type="scientific">Virgisporangium ochraceum</name>
    <dbReference type="NCBI Taxonomy" id="65505"/>
    <lineage>
        <taxon>Bacteria</taxon>
        <taxon>Bacillati</taxon>
        <taxon>Actinomycetota</taxon>
        <taxon>Actinomycetes</taxon>
        <taxon>Micromonosporales</taxon>
        <taxon>Micromonosporaceae</taxon>
        <taxon>Virgisporangium</taxon>
    </lineage>
</organism>
<sequence>MVSPSWDPDRYQRFADERARPFHDLIGRIQTPDPASVVDLGCGPGPTTALLSDRWPEADVLGIDSSVDMIGAAATHARSGRLRFAVGSIADWDPQPVDVIVSNAALQWVPDHVSLLPAWAEALKPGGALAFQVPRSAGMRAGQIFQAVAAGSRWKDLLAAAATAPGPRSAGSPVRPVAEYVDVLASAGLRVDAWESTYYHLLQGPDPVLEWFTGTGLRPYLDALRDDPAALADFRAEVGERLRAEYPPHPYGTILPFPRIFVVAHRA</sequence>